<feature type="region of interest" description="Disordered" evidence="1">
    <location>
        <begin position="417"/>
        <end position="450"/>
    </location>
</feature>
<feature type="compositionally biased region" description="Low complexity" evidence="1">
    <location>
        <begin position="611"/>
        <end position="627"/>
    </location>
</feature>
<proteinExistence type="predicted"/>
<feature type="compositionally biased region" description="Low complexity" evidence="1">
    <location>
        <begin position="432"/>
        <end position="444"/>
    </location>
</feature>
<dbReference type="EMBL" id="JAUUTY010000004">
    <property type="protein sequence ID" value="KAK1644245.1"/>
    <property type="molecule type" value="Genomic_DNA"/>
</dbReference>
<dbReference type="Pfam" id="PF14223">
    <property type="entry name" value="Retrotran_gag_2"/>
    <property type="match status" value="1"/>
</dbReference>
<evidence type="ECO:0000256" key="1">
    <source>
        <dbReference type="SAM" id="MobiDB-lite"/>
    </source>
</evidence>
<dbReference type="Gene3D" id="3.30.60.30">
    <property type="match status" value="1"/>
</dbReference>
<evidence type="ECO:0000313" key="4">
    <source>
        <dbReference type="Proteomes" id="UP001231189"/>
    </source>
</evidence>
<dbReference type="AlphaFoldDB" id="A0AAD8S303"/>
<dbReference type="InterPro" id="IPR013103">
    <property type="entry name" value="RVT_2"/>
</dbReference>
<dbReference type="Proteomes" id="UP001231189">
    <property type="component" value="Unassembled WGS sequence"/>
</dbReference>
<keyword evidence="4" id="KW-1185">Reference proteome</keyword>
<evidence type="ECO:0000313" key="3">
    <source>
        <dbReference type="EMBL" id="KAK1644245.1"/>
    </source>
</evidence>
<organism evidence="3 4">
    <name type="scientific">Lolium multiflorum</name>
    <name type="common">Italian ryegrass</name>
    <name type="synonym">Lolium perenne subsp. multiflorum</name>
    <dbReference type="NCBI Taxonomy" id="4521"/>
    <lineage>
        <taxon>Eukaryota</taxon>
        <taxon>Viridiplantae</taxon>
        <taxon>Streptophyta</taxon>
        <taxon>Embryophyta</taxon>
        <taxon>Tracheophyta</taxon>
        <taxon>Spermatophyta</taxon>
        <taxon>Magnoliopsida</taxon>
        <taxon>Liliopsida</taxon>
        <taxon>Poales</taxon>
        <taxon>Poaceae</taxon>
        <taxon>BOP clade</taxon>
        <taxon>Pooideae</taxon>
        <taxon>Poodae</taxon>
        <taxon>Poeae</taxon>
        <taxon>Poeae Chloroplast Group 2 (Poeae type)</taxon>
        <taxon>Loliodinae</taxon>
        <taxon>Loliinae</taxon>
        <taxon>Lolium</taxon>
    </lineage>
</organism>
<protein>
    <recommendedName>
        <fullName evidence="2">Reverse transcriptase Ty1/copia-type domain-containing protein</fullName>
    </recommendedName>
</protein>
<name>A0AAD8S303_LOLMU</name>
<dbReference type="GO" id="GO:0004867">
    <property type="term" value="F:serine-type endopeptidase inhibitor activity"/>
    <property type="evidence" value="ECO:0007669"/>
    <property type="project" value="InterPro"/>
</dbReference>
<feature type="compositionally biased region" description="Polar residues" evidence="1">
    <location>
        <begin position="1"/>
        <end position="24"/>
    </location>
</feature>
<dbReference type="SUPFAM" id="SSF100897">
    <property type="entry name" value="Plant proteinase inhibitors"/>
    <property type="match status" value="1"/>
</dbReference>
<feature type="region of interest" description="Disordered" evidence="1">
    <location>
        <begin position="530"/>
        <end position="590"/>
    </location>
</feature>
<reference evidence="3" key="1">
    <citation type="submission" date="2023-07" db="EMBL/GenBank/DDBJ databases">
        <title>A chromosome-level genome assembly of Lolium multiflorum.</title>
        <authorList>
            <person name="Chen Y."/>
            <person name="Copetti D."/>
            <person name="Kolliker R."/>
            <person name="Studer B."/>
        </authorList>
    </citation>
    <scope>NUCLEOTIDE SEQUENCE</scope>
    <source>
        <strain evidence="3">02402/16</strain>
        <tissue evidence="3">Leaf</tissue>
    </source>
</reference>
<feature type="domain" description="Reverse transcriptase Ty1/copia-type" evidence="2">
    <location>
        <begin position="672"/>
        <end position="884"/>
    </location>
</feature>
<gene>
    <name evidence="3" type="ORF">QYE76_062050</name>
</gene>
<dbReference type="InterPro" id="IPR043502">
    <property type="entry name" value="DNA/RNA_pol_sf"/>
</dbReference>
<comment type="caution">
    <text evidence="3">The sequence shown here is derived from an EMBL/GenBank/DDBJ whole genome shotgun (WGS) entry which is preliminary data.</text>
</comment>
<dbReference type="InterPro" id="IPR003465">
    <property type="entry name" value="Prot_inh_I20"/>
</dbReference>
<accession>A0AAD8S303</accession>
<dbReference type="PANTHER" id="PTHR47481:SF31">
    <property type="entry name" value="OS01G0873500 PROTEIN"/>
    <property type="match status" value="1"/>
</dbReference>
<feature type="compositionally biased region" description="Low complexity" evidence="1">
    <location>
        <begin position="43"/>
        <end position="58"/>
    </location>
</feature>
<dbReference type="SUPFAM" id="SSF56672">
    <property type="entry name" value="DNA/RNA polymerases"/>
    <property type="match status" value="1"/>
</dbReference>
<dbReference type="PANTHER" id="PTHR47481">
    <property type="match status" value="1"/>
</dbReference>
<sequence length="1063" mass="112269">MATSTESSTLPVVSDSTATSTQGVSPPIPASPVDMSASLPTDLGASPGASSLPGASLPTDLGARLPQPATLPPPATFPPPAFSVFPAGPPGPALYTDAALVAASLGQGAGGEGHFPAYPGYYPGGYPGYYVPPSMAPPASGFGTPGPTTALALPSYGSTPPLPSGPAAPPSPMQVPPFQQGFHHQPFPAHGLPPVVTIASSITIKLTSENYLFWRAQVGPLLRSHMLMGYVDGSLPCPSPHVVVSHAGAMHHAPNPAHQHWTQQDQAILSGFVSSMTEGVLGMIMFSGTSREAWETLSGAFASTSIARSSAIRQEMAELKKGNKTVNTYFHQMKALSDSLTSIGEPLRDAEFVSYILAGLDEEYDALYQVVTNRPTPIAIRDLFSQLQATEQRKFAQRRSSGSSQYPAAHLAAPPAPAAAYGAGRGGPRPPALSAKTTPAATAPKQNGGRTPVVCQLCGTPRHVASRCYKRFNRDFLGLGNDGSVTEKQLAMAMSASHGSQGASQSVDPAWYADSGATHHITSELDKLTSREPYHGTDQVHTANGTGLPPGLGSVSGCRPAEPSSTSGSRLVPPGEAALLQPTAPDPCPVSSTGVARLSALPEQPRACARSVSATPDAAAEAASSPDVDTHAPDEDTSPAAAVLSGCGSSATQPAVLPVHDAADSSTDGSIERYKARLVAKGYKQRYGLDYDETFSPVVKPATIRLLLAMALSHKWHLRQLDIQNAFLNGYLDEEVYMRQPPGFVDSDKPAHYCKLIRSLYGLKQAPRAWHARLSSVLGSLGFSPSVTDTSLFVLRRSGITVYLLIYVDDIIVLSSTAAAIPKLISQLRSEFSVKDLGVLHYFLGIEVSSPSSGSLLLRQRKYALELLARAGMLKCTPVTTPMASSERLCSTDGDLLSSEEATQYRSLVGGLQYLTMTRPDLSFVVNKVCQYLHEPRTPHWSAVKRILRYVRYTVDTGLLFRSSSSTLLSAFSDADWAGNVDDRRSTGGYAIFYGGFMVIGSIQTTGAAEGKICPLFCVAGRKYMTCPSTGRKQLEPACNCCLAGEKGCIIYFSNGNVTRCPS</sequence>
<feature type="region of interest" description="Disordered" evidence="1">
    <location>
        <begin position="607"/>
        <end position="645"/>
    </location>
</feature>
<dbReference type="Pfam" id="PF02428">
    <property type="entry name" value="Prot_inhib_II"/>
    <property type="match status" value="1"/>
</dbReference>
<dbReference type="Pfam" id="PF07727">
    <property type="entry name" value="RVT_2"/>
    <property type="match status" value="1"/>
</dbReference>
<evidence type="ECO:0000259" key="2">
    <source>
        <dbReference type="Pfam" id="PF07727"/>
    </source>
</evidence>
<feature type="region of interest" description="Disordered" evidence="1">
    <location>
        <begin position="1"/>
        <end position="62"/>
    </location>
</feature>